<evidence type="ECO:0000313" key="1">
    <source>
        <dbReference type="EMBL" id="MPM58609.1"/>
    </source>
</evidence>
<organism evidence="1">
    <name type="scientific">bioreactor metagenome</name>
    <dbReference type="NCBI Taxonomy" id="1076179"/>
    <lineage>
        <taxon>unclassified sequences</taxon>
        <taxon>metagenomes</taxon>
        <taxon>ecological metagenomes</taxon>
    </lineage>
</organism>
<proteinExistence type="predicted"/>
<protein>
    <submittedName>
        <fullName evidence="1">Uncharacterized protein</fullName>
    </submittedName>
</protein>
<dbReference type="AlphaFoldDB" id="A0A645AZN3"/>
<sequence length="87" mass="9259">MPLYRELYADCASGGRHAGKRDGESLFCMFRNLGRRNGEAACFAGVAGTGHGIAVIAGFQIIGVTGHDSLKSAVRASDRYRCVCGNY</sequence>
<gene>
    <name evidence="1" type="ORF">SDC9_105441</name>
</gene>
<reference evidence="1" key="1">
    <citation type="submission" date="2019-08" db="EMBL/GenBank/DDBJ databases">
        <authorList>
            <person name="Kucharzyk K."/>
            <person name="Murdoch R.W."/>
            <person name="Higgins S."/>
            <person name="Loffler F."/>
        </authorList>
    </citation>
    <scope>NUCLEOTIDE SEQUENCE</scope>
</reference>
<comment type="caution">
    <text evidence="1">The sequence shown here is derived from an EMBL/GenBank/DDBJ whole genome shotgun (WGS) entry which is preliminary data.</text>
</comment>
<accession>A0A645AZN3</accession>
<name>A0A645AZN3_9ZZZZ</name>
<dbReference type="EMBL" id="VSSQ01016856">
    <property type="protein sequence ID" value="MPM58609.1"/>
    <property type="molecule type" value="Genomic_DNA"/>
</dbReference>